<accession>Q159G9</accession>
<evidence type="ECO:0000313" key="2">
    <source>
        <dbReference type="EMBL" id="ABG23007.1"/>
    </source>
</evidence>
<evidence type="ECO:0000313" key="1">
    <source>
        <dbReference type="EMBL" id="ABG22947.1"/>
    </source>
</evidence>
<gene>
    <name evidence="2" type="ORF">MDV075.91</name>
</gene>
<dbReference type="EMBL" id="DQ534540">
    <property type="protein sequence ID" value="ABG22947.1"/>
    <property type="molecule type" value="Genomic_DNA"/>
</dbReference>
<dbReference type="EMBL" id="DQ534542">
    <property type="protein sequence ID" value="ABG23007.1"/>
    <property type="molecule type" value="Genomic_DNA"/>
</dbReference>
<organism evidence="2">
    <name type="scientific">Gallid alphaherpesvirus 2</name>
    <dbReference type="NCBI Taxonomy" id="10390"/>
    <lineage>
        <taxon>Viruses</taxon>
        <taxon>Duplodnaviria</taxon>
        <taxon>Heunggongvirae</taxon>
        <taxon>Peploviricota</taxon>
        <taxon>Herviviricetes</taxon>
        <taxon>Herpesvirales</taxon>
        <taxon>Orthoherpesviridae</taxon>
        <taxon>Alphaherpesvirinae</taxon>
        <taxon>Mardivirus</taxon>
        <taxon>Mardivirus gallidalpha2</taxon>
    </lineage>
</organism>
<reference evidence="2" key="1">
    <citation type="journal article" date="2007" name="Virus Genes">
        <title>Polymorphisms in the repeat long regions of oncogenic and attenuated pathotypes of Marek's disease virus 1.</title>
        <authorList>
            <person name="Spatz S.J."/>
            <person name="Silva R.F."/>
        </authorList>
    </citation>
    <scope>NUCLEOTIDE SEQUENCE</scope>
    <source>
        <strain evidence="1">R2/23</strain>
        <strain evidence="2">RM-1</strain>
    </source>
</reference>
<proteinExistence type="predicted"/>
<sequence length="101" mass="11603">MYFKPCQCDRIRFMTVDKLLKGSSPSPPSFFFFSRSPNIGYNRLLTHIQPPSPTMLISLQKLYFEVCESGHFFLPSEFTTYDTVNSGGKEKNRSGTNYISE</sequence>
<protein>
    <submittedName>
        <fullName evidence="2">Uncharacterized protein</fullName>
    </submittedName>
</protein>
<name>Q159G9_9ALPH</name>